<dbReference type="Pfam" id="PF00072">
    <property type="entry name" value="Response_reg"/>
    <property type="match status" value="1"/>
</dbReference>
<reference evidence="12 13" key="1">
    <citation type="submission" date="2020-10" db="EMBL/GenBank/DDBJ databases">
        <title>Complete genome sequence of Paludibaculum fermentans P105T, a facultatively anaerobic acidobacterium capable of dissimilatory Fe(III) reduction.</title>
        <authorList>
            <person name="Dedysh S.N."/>
            <person name="Beletsky A.V."/>
            <person name="Kulichevskaya I.S."/>
            <person name="Mardanov A.V."/>
            <person name="Ravin N.V."/>
        </authorList>
    </citation>
    <scope>NUCLEOTIDE SEQUENCE [LARGE SCALE GENOMIC DNA]</scope>
    <source>
        <strain evidence="12 13">P105</strain>
    </source>
</reference>
<name>A0A7S7NRG6_PALFE</name>
<keyword evidence="7" id="KW-0804">Transcription</keyword>
<dbReference type="AlphaFoldDB" id="A0A7S7NRG6"/>
<keyword evidence="3 8" id="KW-0597">Phosphoprotein</keyword>
<dbReference type="InterPro" id="IPR039420">
    <property type="entry name" value="WalR-like"/>
</dbReference>
<dbReference type="InterPro" id="IPR036388">
    <property type="entry name" value="WH-like_DNA-bd_sf"/>
</dbReference>
<organism evidence="12 13">
    <name type="scientific">Paludibaculum fermentans</name>
    <dbReference type="NCBI Taxonomy" id="1473598"/>
    <lineage>
        <taxon>Bacteria</taxon>
        <taxon>Pseudomonadati</taxon>
        <taxon>Acidobacteriota</taxon>
        <taxon>Terriglobia</taxon>
        <taxon>Bryobacterales</taxon>
        <taxon>Bryobacteraceae</taxon>
        <taxon>Paludibaculum</taxon>
    </lineage>
</organism>
<feature type="domain" description="Response regulatory" evidence="10">
    <location>
        <begin position="8"/>
        <end position="121"/>
    </location>
</feature>
<feature type="DNA-binding region" description="OmpR/PhoB-type" evidence="9">
    <location>
        <begin position="135"/>
        <end position="234"/>
    </location>
</feature>
<dbReference type="InterPro" id="IPR011006">
    <property type="entry name" value="CheY-like_superfamily"/>
</dbReference>
<evidence type="ECO:0000256" key="8">
    <source>
        <dbReference type="PROSITE-ProRule" id="PRU00169"/>
    </source>
</evidence>
<dbReference type="GO" id="GO:0000156">
    <property type="term" value="F:phosphorelay response regulator activity"/>
    <property type="evidence" value="ECO:0007669"/>
    <property type="project" value="TreeGrafter"/>
</dbReference>
<dbReference type="SMART" id="SM00862">
    <property type="entry name" value="Trans_reg_C"/>
    <property type="match status" value="1"/>
</dbReference>
<comment type="subcellular location">
    <subcellularLocation>
        <location evidence="1">Cytoplasm</location>
    </subcellularLocation>
</comment>
<feature type="modified residue" description="4-aspartylphosphate" evidence="8">
    <location>
        <position position="57"/>
    </location>
</feature>
<evidence type="ECO:0000313" key="13">
    <source>
        <dbReference type="Proteomes" id="UP000593892"/>
    </source>
</evidence>
<evidence type="ECO:0000256" key="5">
    <source>
        <dbReference type="ARBA" id="ARBA00023015"/>
    </source>
</evidence>
<keyword evidence="6 9" id="KW-0238">DNA-binding</keyword>
<dbReference type="GO" id="GO:0032993">
    <property type="term" value="C:protein-DNA complex"/>
    <property type="evidence" value="ECO:0007669"/>
    <property type="project" value="TreeGrafter"/>
</dbReference>
<dbReference type="SUPFAM" id="SSF52172">
    <property type="entry name" value="CheY-like"/>
    <property type="match status" value="1"/>
</dbReference>
<dbReference type="PANTHER" id="PTHR48111">
    <property type="entry name" value="REGULATOR OF RPOS"/>
    <property type="match status" value="1"/>
</dbReference>
<dbReference type="PANTHER" id="PTHR48111:SF39">
    <property type="entry name" value="TRANSCRIPTIONAL REGULATORY PROTEIN CPXR"/>
    <property type="match status" value="1"/>
</dbReference>
<dbReference type="InterPro" id="IPR016032">
    <property type="entry name" value="Sig_transdc_resp-reg_C-effctor"/>
</dbReference>
<dbReference type="GO" id="GO:0006355">
    <property type="term" value="P:regulation of DNA-templated transcription"/>
    <property type="evidence" value="ECO:0007669"/>
    <property type="project" value="InterPro"/>
</dbReference>
<dbReference type="Gene3D" id="6.10.250.690">
    <property type="match status" value="1"/>
</dbReference>
<proteinExistence type="predicted"/>
<dbReference type="GO" id="GO:0000976">
    <property type="term" value="F:transcription cis-regulatory region binding"/>
    <property type="evidence" value="ECO:0007669"/>
    <property type="project" value="TreeGrafter"/>
</dbReference>
<evidence type="ECO:0000256" key="1">
    <source>
        <dbReference type="ARBA" id="ARBA00004496"/>
    </source>
</evidence>
<gene>
    <name evidence="12" type="ORF">IRI77_00485</name>
</gene>
<dbReference type="InterPro" id="IPR001789">
    <property type="entry name" value="Sig_transdc_resp-reg_receiver"/>
</dbReference>
<dbReference type="Pfam" id="PF00486">
    <property type="entry name" value="Trans_reg_C"/>
    <property type="match status" value="1"/>
</dbReference>
<dbReference type="CDD" id="cd17623">
    <property type="entry name" value="REC_OmpR_CpxR"/>
    <property type="match status" value="1"/>
</dbReference>
<keyword evidence="2" id="KW-0963">Cytoplasm</keyword>
<dbReference type="InterPro" id="IPR001867">
    <property type="entry name" value="OmpR/PhoB-type_DNA-bd"/>
</dbReference>
<dbReference type="InterPro" id="IPR058124">
    <property type="entry name" value="CpxR-like_REC"/>
</dbReference>
<sequence>MPSIARPAILVIDDDVEMTEMLGEYLEPEGFVIEVCHDGDTGLKLALQPQWQLIVLDVMLPRLNGFEVLRRLRESSPVPVIMLTARGDAIDRVVGLQSGADDYLPKPFDPQEFVARVKAILRRTAPSLLRQPENEEVVVLADVTLDSRARTVRRSGAHVELTSVEFALLRAFLRAAGRVLTREELFREVLDRAFSVFDRSIDNHVSSLRKKLGPRPDGRERIRSIRNAGYIYPSDESGPAGA</sequence>
<dbReference type="Gene3D" id="1.10.10.10">
    <property type="entry name" value="Winged helix-like DNA-binding domain superfamily/Winged helix DNA-binding domain"/>
    <property type="match status" value="1"/>
</dbReference>
<evidence type="ECO:0000256" key="6">
    <source>
        <dbReference type="ARBA" id="ARBA00023125"/>
    </source>
</evidence>
<dbReference type="PROSITE" id="PS51755">
    <property type="entry name" value="OMPR_PHOB"/>
    <property type="match status" value="1"/>
</dbReference>
<dbReference type="PROSITE" id="PS50110">
    <property type="entry name" value="RESPONSE_REGULATORY"/>
    <property type="match status" value="1"/>
</dbReference>
<dbReference type="GO" id="GO:0005829">
    <property type="term" value="C:cytosol"/>
    <property type="evidence" value="ECO:0007669"/>
    <property type="project" value="TreeGrafter"/>
</dbReference>
<evidence type="ECO:0000256" key="4">
    <source>
        <dbReference type="ARBA" id="ARBA00023012"/>
    </source>
</evidence>
<dbReference type="EMBL" id="CP063849">
    <property type="protein sequence ID" value="QOY88475.1"/>
    <property type="molecule type" value="Genomic_DNA"/>
</dbReference>
<accession>A0A7S7NRG6</accession>
<dbReference type="Proteomes" id="UP000593892">
    <property type="component" value="Chromosome"/>
</dbReference>
<dbReference type="CDD" id="cd00383">
    <property type="entry name" value="trans_reg_C"/>
    <property type="match status" value="1"/>
</dbReference>
<evidence type="ECO:0000256" key="7">
    <source>
        <dbReference type="ARBA" id="ARBA00023163"/>
    </source>
</evidence>
<dbReference type="KEGG" id="pfer:IRI77_00485"/>
<dbReference type="SMART" id="SM00448">
    <property type="entry name" value="REC"/>
    <property type="match status" value="1"/>
</dbReference>
<keyword evidence="5" id="KW-0805">Transcription regulation</keyword>
<keyword evidence="4" id="KW-0902">Two-component regulatory system</keyword>
<evidence type="ECO:0000259" key="10">
    <source>
        <dbReference type="PROSITE" id="PS50110"/>
    </source>
</evidence>
<dbReference type="FunFam" id="3.40.50.2300:FF:000001">
    <property type="entry name" value="DNA-binding response regulator PhoB"/>
    <property type="match status" value="1"/>
</dbReference>
<evidence type="ECO:0000256" key="2">
    <source>
        <dbReference type="ARBA" id="ARBA00022490"/>
    </source>
</evidence>
<evidence type="ECO:0000259" key="11">
    <source>
        <dbReference type="PROSITE" id="PS51755"/>
    </source>
</evidence>
<feature type="domain" description="OmpR/PhoB-type" evidence="11">
    <location>
        <begin position="135"/>
        <end position="234"/>
    </location>
</feature>
<dbReference type="SUPFAM" id="SSF46894">
    <property type="entry name" value="C-terminal effector domain of the bipartite response regulators"/>
    <property type="match status" value="1"/>
</dbReference>
<protein>
    <submittedName>
        <fullName evidence="12">Response regulator transcription factor</fullName>
    </submittedName>
</protein>
<dbReference type="Gene3D" id="3.40.50.2300">
    <property type="match status" value="1"/>
</dbReference>
<evidence type="ECO:0000313" key="12">
    <source>
        <dbReference type="EMBL" id="QOY88475.1"/>
    </source>
</evidence>
<evidence type="ECO:0000256" key="3">
    <source>
        <dbReference type="ARBA" id="ARBA00022553"/>
    </source>
</evidence>
<dbReference type="RefSeq" id="WP_194450137.1">
    <property type="nucleotide sequence ID" value="NZ_CP063849.1"/>
</dbReference>
<keyword evidence="13" id="KW-1185">Reference proteome</keyword>
<evidence type="ECO:0000256" key="9">
    <source>
        <dbReference type="PROSITE-ProRule" id="PRU01091"/>
    </source>
</evidence>